<reference evidence="3 4" key="1">
    <citation type="submission" date="2020-03" db="EMBL/GenBank/DDBJ databases">
        <authorList>
            <person name="Wang L."/>
            <person name="He N."/>
            <person name="Li Y."/>
            <person name="Fang Y."/>
            <person name="Zhang F."/>
        </authorList>
    </citation>
    <scope>NUCLEOTIDE SEQUENCE [LARGE SCALE GENOMIC DNA]</scope>
    <source>
        <strain evidence="4">hsmgli-8</strain>
    </source>
</reference>
<keyword evidence="1 2" id="KW-0378">Hydrolase</keyword>
<comment type="caution">
    <text evidence="3">The sequence shown here is derived from an EMBL/GenBank/DDBJ whole genome shotgun (WGS) entry which is preliminary data.</text>
</comment>
<dbReference type="SUPFAM" id="SSF55144">
    <property type="entry name" value="LigT-like"/>
    <property type="match status" value="1"/>
</dbReference>
<dbReference type="RefSeq" id="WP_168083769.1">
    <property type="nucleotide sequence ID" value="NZ_JAAVJI010000004.1"/>
</dbReference>
<dbReference type="PANTHER" id="PTHR35561:SF1">
    <property type="entry name" value="RNA 2',3'-CYCLIC PHOSPHODIESTERASE"/>
    <property type="match status" value="1"/>
</dbReference>
<protein>
    <recommendedName>
        <fullName evidence="2">RNA 2',3'-cyclic phosphodiesterase</fullName>
        <shortName evidence="2">RNA 2',3'-CPDase</shortName>
        <ecNumber evidence="2">3.1.4.58</ecNumber>
    </recommendedName>
</protein>
<dbReference type="PANTHER" id="PTHR35561">
    <property type="entry name" value="RNA 2',3'-CYCLIC PHOSPHODIESTERASE"/>
    <property type="match status" value="1"/>
</dbReference>
<comment type="function">
    <text evidence="2">Hydrolyzes RNA 2',3'-cyclic phosphodiester to an RNA 2'-phosphomonoester.</text>
</comment>
<comment type="catalytic activity">
    <reaction evidence="2">
        <text>a 3'-end 2',3'-cyclophospho-ribonucleotide-RNA + H2O = a 3'-end 2'-phospho-ribonucleotide-RNA + H(+)</text>
        <dbReference type="Rhea" id="RHEA:11828"/>
        <dbReference type="Rhea" id="RHEA-COMP:10464"/>
        <dbReference type="Rhea" id="RHEA-COMP:17353"/>
        <dbReference type="ChEBI" id="CHEBI:15377"/>
        <dbReference type="ChEBI" id="CHEBI:15378"/>
        <dbReference type="ChEBI" id="CHEBI:83064"/>
        <dbReference type="ChEBI" id="CHEBI:173113"/>
        <dbReference type="EC" id="3.1.4.58"/>
    </reaction>
</comment>
<name>A0ABX0YG82_9PSED</name>
<dbReference type="Proteomes" id="UP000746535">
    <property type="component" value="Unassembled WGS sequence"/>
</dbReference>
<dbReference type="InterPro" id="IPR009097">
    <property type="entry name" value="Cyclic_Pdiesterase"/>
</dbReference>
<dbReference type="HAMAP" id="MF_01940">
    <property type="entry name" value="RNA_CPDase"/>
    <property type="match status" value="1"/>
</dbReference>
<evidence type="ECO:0000313" key="3">
    <source>
        <dbReference type="EMBL" id="NJP01204.1"/>
    </source>
</evidence>
<evidence type="ECO:0000313" key="4">
    <source>
        <dbReference type="Proteomes" id="UP000746535"/>
    </source>
</evidence>
<dbReference type="EC" id="3.1.4.58" evidence="2"/>
<keyword evidence="4" id="KW-1185">Reference proteome</keyword>
<dbReference type="Pfam" id="PF13563">
    <property type="entry name" value="2_5_RNA_ligase2"/>
    <property type="match status" value="1"/>
</dbReference>
<sequence>MSVYARPPGQPFKRLFFAMAFPGPQAKAIARWRNSLNLGNARRVPAANFHITLLFLGDVSVELLPAVVAAADSVTRPTRPLRVVLDTLEAWHRSSVLALTADQPPAPLLRLAYDLQQAMQPLGLTPELQGYRPHLTLARDFRNPAPEAVEPPEFWLTGTHFALFESRKGQYLPVQEWSLS</sequence>
<comment type="similarity">
    <text evidence="2">Belongs to the 2H phosphoesterase superfamily. ThpR family.</text>
</comment>
<evidence type="ECO:0000256" key="2">
    <source>
        <dbReference type="HAMAP-Rule" id="MF_01940"/>
    </source>
</evidence>
<dbReference type="EMBL" id="JAAVJI010000004">
    <property type="protein sequence ID" value="NJP01204.1"/>
    <property type="molecule type" value="Genomic_DNA"/>
</dbReference>
<accession>A0ABX0YG82</accession>
<organism evidence="3 4">
    <name type="scientific">Pseudomonas quercus</name>
    <dbReference type="NCBI Taxonomy" id="2722792"/>
    <lineage>
        <taxon>Bacteria</taxon>
        <taxon>Pseudomonadati</taxon>
        <taxon>Pseudomonadota</taxon>
        <taxon>Gammaproteobacteria</taxon>
        <taxon>Pseudomonadales</taxon>
        <taxon>Pseudomonadaceae</taxon>
        <taxon>Pseudomonas</taxon>
    </lineage>
</organism>
<dbReference type="NCBIfam" id="TIGR02258">
    <property type="entry name" value="2_5_ligase"/>
    <property type="match status" value="1"/>
</dbReference>
<proteinExistence type="inferred from homology"/>
<dbReference type="Gene3D" id="3.90.1140.10">
    <property type="entry name" value="Cyclic phosphodiesterase"/>
    <property type="match status" value="1"/>
</dbReference>
<dbReference type="InterPro" id="IPR004175">
    <property type="entry name" value="RNA_CPDase"/>
</dbReference>
<feature type="short sequence motif" description="HXTX 1" evidence="2">
    <location>
        <begin position="50"/>
        <end position="53"/>
    </location>
</feature>
<feature type="active site" description="Proton acceptor" evidence="2">
    <location>
        <position position="134"/>
    </location>
</feature>
<evidence type="ECO:0000256" key="1">
    <source>
        <dbReference type="ARBA" id="ARBA00022801"/>
    </source>
</evidence>
<feature type="active site" description="Proton donor" evidence="2">
    <location>
        <position position="50"/>
    </location>
</feature>
<feature type="short sequence motif" description="HXTX 2" evidence="2">
    <location>
        <begin position="134"/>
        <end position="137"/>
    </location>
</feature>
<gene>
    <name evidence="3" type="primary">thpR</name>
    <name evidence="3" type="ORF">HBH25_10040</name>
</gene>